<dbReference type="EMBL" id="BNJR01000007">
    <property type="protein sequence ID" value="GHP13368.1"/>
    <property type="molecule type" value="Genomic_DNA"/>
</dbReference>
<gene>
    <name evidence="1" type="ORF">YK48G_07930</name>
</gene>
<evidence type="ECO:0008006" key="3">
    <source>
        <dbReference type="Google" id="ProtNLM"/>
    </source>
</evidence>
<dbReference type="Proteomes" id="UP000604765">
    <property type="component" value="Unassembled WGS sequence"/>
</dbReference>
<evidence type="ECO:0000313" key="1">
    <source>
        <dbReference type="EMBL" id="GHP13368.1"/>
    </source>
</evidence>
<organism evidence="1 2">
    <name type="scientific">Lentilactobacillus fungorum</name>
    <dbReference type="NCBI Taxonomy" id="2201250"/>
    <lineage>
        <taxon>Bacteria</taxon>
        <taxon>Bacillati</taxon>
        <taxon>Bacillota</taxon>
        <taxon>Bacilli</taxon>
        <taxon>Lactobacillales</taxon>
        <taxon>Lactobacillaceae</taxon>
        <taxon>Lentilactobacillus</taxon>
    </lineage>
</organism>
<accession>A0ABQ3VWT3</accession>
<name>A0ABQ3VWT3_9LACO</name>
<keyword evidence="2" id="KW-1185">Reference proteome</keyword>
<comment type="caution">
    <text evidence="1">The sequence shown here is derived from an EMBL/GenBank/DDBJ whole genome shotgun (WGS) entry which is preliminary data.</text>
</comment>
<proteinExistence type="predicted"/>
<reference evidence="1 2" key="1">
    <citation type="journal article" date="2021" name="Int. J. Syst. Evol. Microbiol.">
        <title>Lentilactobacillus fungorum sp. nov., isolated from spent mushroom substrates.</title>
        <authorList>
            <person name="Tohno M."/>
            <person name="Tanizawa Y."/>
            <person name="Kojima Y."/>
            <person name="Sakamoto M."/>
            <person name="Ohkuma M."/>
            <person name="Kobayashi H."/>
        </authorList>
    </citation>
    <scope>NUCLEOTIDE SEQUENCE [LARGE SCALE GENOMIC DNA]</scope>
    <source>
        <strain evidence="1 2">YK48G</strain>
    </source>
</reference>
<protein>
    <recommendedName>
        <fullName evidence="3">Isochorismatase family protein</fullName>
    </recommendedName>
</protein>
<sequence length="41" mass="4572">MKNTALLVIDLQNGLKNTFNFSALITNHYRSFSDLANSELG</sequence>
<evidence type="ECO:0000313" key="2">
    <source>
        <dbReference type="Proteomes" id="UP000604765"/>
    </source>
</evidence>